<name>A0A2M6WZN2_9BACT</name>
<feature type="transmembrane region" description="Helical" evidence="1">
    <location>
        <begin position="336"/>
        <end position="353"/>
    </location>
</feature>
<evidence type="ECO:0000256" key="1">
    <source>
        <dbReference type="SAM" id="Phobius"/>
    </source>
</evidence>
<sequence>MNKATRKLINLSRFFGDFTPIVPYMAVFFARQGVSVPQISLLFSVWAGTIVLLEIPTGILADRVDRKSILILSRLTKLGCFVAWLVSPTFAGFLLGFILWGLASALDSGAFQAFMYDHADTAGAAEDALVSVFGQAFGWSFAGLFLSALLAAALVSWGFVPLLLLAIISLALSIVFLIQVPRPALPEPRIETAATRGMFRRSAVYIWSRPILIHLMIIGIAAGGVKGSLEEYYPLLFETKGVALALIGIIIAGFELVKSAGGMAAGYFKSLEHRQPLLLGVIGVLAVLSGVLPGYYPIVFLLLLTFVDVLLWAMNDAAIQRAATHRNRATIASLKNFGIEASAFAVFLLFNVVTRQTSLGGAYAA</sequence>
<proteinExistence type="predicted"/>
<feature type="transmembrane region" description="Helical" evidence="1">
    <location>
        <begin position="276"/>
        <end position="292"/>
    </location>
</feature>
<evidence type="ECO:0000313" key="2">
    <source>
        <dbReference type="EMBL" id="PIT98220.1"/>
    </source>
</evidence>
<keyword evidence="1" id="KW-0472">Membrane</keyword>
<protein>
    <recommendedName>
        <fullName evidence="4">Major facilitator superfamily (MFS) profile domain-containing protein</fullName>
    </recommendedName>
</protein>
<dbReference type="Gene3D" id="1.20.1250.20">
    <property type="entry name" value="MFS general substrate transporter like domains"/>
    <property type="match status" value="1"/>
</dbReference>
<accession>A0A2M6WZN2</accession>
<evidence type="ECO:0008006" key="4">
    <source>
        <dbReference type="Google" id="ProtNLM"/>
    </source>
</evidence>
<organism evidence="2 3">
    <name type="scientific">Candidatus Andersenbacteria bacterium CG10_big_fil_rev_8_21_14_0_10_54_11</name>
    <dbReference type="NCBI Taxonomy" id="1974485"/>
    <lineage>
        <taxon>Bacteria</taxon>
        <taxon>Candidatus Anderseniibacteriota</taxon>
    </lineage>
</organism>
<reference evidence="3" key="1">
    <citation type="submission" date="2017-09" db="EMBL/GenBank/DDBJ databases">
        <title>Depth-based differentiation of microbial function through sediment-hosted aquifers and enrichment of novel symbionts in the deep terrestrial subsurface.</title>
        <authorList>
            <person name="Probst A.J."/>
            <person name="Ladd B."/>
            <person name="Jarett J.K."/>
            <person name="Geller-Mcgrath D.E."/>
            <person name="Sieber C.M.K."/>
            <person name="Emerson J.B."/>
            <person name="Anantharaman K."/>
            <person name="Thomas B.C."/>
            <person name="Malmstrom R."/>
            <person name="Stieglmeier M."/>
            <person name="Klingl A."/>
            <person name="Woyke T."/>
            <person name="Ryan C.M."/>
            <person name="Banfield J.F."/>
        </authorList>
    </citation>
    <scope>NUCLEOTIDE SEQUENCE [LARGE SCALE GENOMIC DNA]</scope>
</reference>
<dbReference type="EMBL" id="PEZP01000023">
    <property type="protein sequence ID" value="PIT98220.1"/>
    <property type="molecule type" value="Genomic_DNA"/>
</dbReference>
<dbReference type="PANTHER" id="PTHR23530">
    <property type="entry name" value="TRANSPORT PROTEIN-RELATED"/>
    <property type="match status" value="1"/>
</dbReference>
<comment type="caution">
    <text evidence="2">The sequence shown here is derived from an EMBL/GenBank/DDBJ whole genome shotgun (WGS) entry which is preliminary data.</text>
</comment>
<dbReference type="SUPFAM" id="SSF103473">
    <property type="entry name" value="MFS general substrate transporter"/>
    <property type="match status" value="1"/>
</dbReference>
<feature type="transmembrane region" description="Helical" evidence="1">
    <location>
        <begin position="242"/>
        <end position="264"/>
    </location>
</feature>
<dbReference type="Pfam" id="PF07690">
    <property type="entry name" value="MFS_1"/>
    <property type="match status" value="1"/>
</dbReference>
<feature type="transmembrane region" description="Helical" evidence="1">
    <location>
        <begin position="159"/>
        <end position="181"/>
    </location>
</feature>
<feature type="transmembrane region" description="Helical" evidence="1">
    <location>
        <begin position="36"/>
        <end position="56"/>
    </location>
</feature>
<feature type="transmembrane region" description="Helical" evidence="1">
    <location>
        <begin position="128"/>
        <end position="153"/>
    </location>
</feature>
<feature type="transmembrane region" description="Helical" evidence="1">
    <location>
        <begin position="202"/>
        <end position="222"/>
    </location>
</feature>
<dbReference type="GO" id="GO:0022857">
    <property type="term" value="F:transmembrane transporter activity"/>
    <property type="evidence" value="ECO:0007669"/>
    <property type="project" value="InterPro"/>
</dbReference>
<keyword evidence="1" id="KW-1133">Transmembrane helix</keyword>
<dbReference type="CDD" id="cd06174">
    <property type="entry name" value="MFS"/>
    <property type="match status" value="1"/>
</dbReference>
<keyword evidence="1" id="KW-0812">Transmembrane</keyword>
<dbReference type="AlphaFoldDB" id="A0A2M6WZN2"/>
<dbReference type="PANTHER" id="PTHR23530:SF1">
    <property type="entry name" value="PERMEASE, MAJOR FACILITATOR SUPERFAMILY-RELATED"/>
    <property type="match status" value="1"/>
</dbReference>
<feature type="transmembrane region" description="Helical" evidence="1">
    <location>
        <begin position="12"/>
        <end position="30"/>
    </location>
</feature>
<dbReference type="InterPro" id="IPR053160">
    <property type="entry name" value="MFS_DHA3_Transporter"/>
</dbReference>
<dbReference type="Proteomes" id="UP000230731">
    <property type="component" value="Unassembled WGS sequence"/>
</dbReference>
<dbReference type="InterPro" id="IPR011701">
    <property type="entry name" value="MFS"/>
</dbReference>
<gene>
    <name evidence="2" type="ORF">COT71_01990</name>
</gene>
<dbReference type="InterPro" id="IPR036259">
    <property type="entry name" value="MFS_trans_sf"/>
</dbReference>
<evidence type="ECO:0000313" key="3">
    <source>
        <dbReference type="Proteomes" id="UP000230731"/>
    </source>
</evidence>